<keyword evidence="2" id="KW-1185">Reference proteome</keyword>
<protein>
    <submittedName>
        <fullName evidence="1">Uncharacterized protein</fullName>
    </submittedName>
</protein>
<dbReference type="EMBL" id="VIVR01000001">
    <property type="protein sequence ID" value="TWE15576.1"/>
    <property type="molecule type" value="Genomic_DNA"/>
</dbReference>
<organism evidence="1 2">
    <name type="scientific">Kitasatospora atroaurantiaca</name>
    <dbReference type="NCBI Taxonomy" id="285545"/>
    <lineage>
        <taxon>Bacteria</taxon>
        <taxon>Bacillati</taxon>
        <taxon>Actinomycetota</taxon>
        <taxon>Actinomycetes</taxon>
        <taxon>Kitasatosporales</taxon>
        <taxon>Streptomycetaceae</taxon>
        <taxon>Kitasatospora</taxon>
    </lineage>
</organism>
<sequence length="48" mass="5217">MTAALLVVTGAAHRTLTDGTPHPIGCRAERLAEPHRIRTVNLQRGTTR</sequence>
<dbReference type="Proteomes" id="UP000318416">
    <property type="component" value="Unassembled WGS sequence"/>
</dbReference>
<evidence type="ECO:0000313" key="1">
    <source>
        <dbReference type="EMBL" id="TWE15576.1"/>
    </source>
</evidence>
<proteinExistence type="predicted"/>
<evidence type="ECO:0000313" key="2">
    <source>
        <dbReference type="Proteomes" id="UP000318416"/>
    </source>
</evidence>
<comment type="caution">
    <text evidence="1">The sequence shown here is derived from an EMBL/GenBank/DDBJ whole genome shotgun (WGS) entry which is preliminary data.</text>
</comment>
<dbReference type="RefSeq" id="WP_170290469.1">
    <property type="nucleotide sequence ID" value="NZ_BAAABR010000028.1"/>
</dbReference>
<name>A0A561EIY8_9ACTN</name>
<reference evidence="1 2" key="1">
    <citation type="submission" date="2019-06" db="EMBL/GenBank/DDBJ databases">
        <title>Sequencing the genomes of 1000 actinobacteria strains.</title>
        <authorList>
            <person name="Klenk H.-P."/>
        </authorList>
    </citation>
    <scope>NUCLEOTIDE SEQUENCE [LARGE SCALE GENOMIC DNA]</scope>
    <source>
        <strain evidence="1 2">DSM 41649</strain>
    </source>
</reference>
<dbReference type="AlphaFoldDB" id="A0A561EIY8"/>
<accession>A0A561EIY8</accession>
<gene>
    <name evidence="1" type="ORF">FB465_0477</name>
</gene>